<gene>
    <name evidence="2" type="ORF">NC653_013066</name>
</gene>
<proteinExistence type="predicted"/>
<evidence type="ECO:0000313" key="3">
    <source>
        <dbReference type="Proteomes" id="UP001164929"/>
    </source>
</evidence>
<evidence type="ECO:0000256" key="1">
    <source>
        <dbReference type="SAM" id="MobiDB-lite"/>
    </source>
</evidence>
<reference evidence="2" key="1">
    <citation type="journal article" date="2023" name="Mol. Ecol. Resour.">
        <title>Chromosome-level genome assembly of a triploid poplar Populus alba 'Berolinensis'.</title>
        <authorList>
            <person name="Chen S."/>
            <person name="Yu Y."/>
            <person name="Wang X."/>
            <person name="Wang S."/>
            <person name="Zhang T."/>
            <person name="Zhou Y."/>
            <person name="He R."/>
            <person name="Meng N."/>
            <person name="Wang Y."/>
            <person name="Liu W."/>
            <person name="Liu Z."/>
            <person name="Liu J."/>
            <person name="Guo Q."/>
            <person name="Huang H."/>
            <person name="Sederoff R.R."/>
            <person name="Wang G."/>
            <person name="Qu G."/>
            <person name="Chen S."/>
        </authorList>
    </citation>
    <scope>NUCLEOTIDE SEQUENCE</scope>
    <source>
        <strain evidence="2">SC-2020</strain>
    </source>
</reference>
<keyword evidence="3" id="KW-1185">Reference proteome</keyword>
<name>A0AAD6QUE2_9ROSI</name>
<protein>
    <submittedName>
        <fullName evidence="2">Uncharacterized protein</fullName>
    </submittedName>
</protein>
<comment type="caution">
    <text evidence="2">The sequence shown here is derived from an EMBL/GenBank/DDBJ whole genome shotgun (WGS) entry which is preliminary data.</text>
</comment>
<sequence length="118" mass="13855">MLLERRRRRRRRRRSITHERPSNSSSTNDSRGQCVEGFPNCSKVTDNILWENYRPAKDLGVREAGPENERSNSELREVYFHSISLRDERIKDGSHLENLGELITLKGRLVQVNIALFY</sequence>
<accession>A0AAD6QUE2</accession>
<dbReference type="Proteomes" id="UP001164929">
    <property type="component" value="Chromosome 5"/>
</dbReference>
<feature type="region of interest" description="Disordered" evidence="1">
    <location>
        <begin position="1"/>
        <end position="34"/>
    </location>
</feature>
<feature type="compositionally biased region" description="Basic residues" evidence="1">
    <location>
        <begin position="1"/>
        <end position="15"/>
    </location>
</feature>
<dbReference type="EMBL" id="JAQIZT010000005">
    <property type="protein sequence ID" value="KAJ6996350.1"/>
    <property type="molecule type" value="Genomic_DNA"/>
</dbReference>
<feature type="compositionally biased region" description="Polar residues" evidence="1">
    <location>
        <begin position="22"/>
        <end position="31"/>
    </location>
</feature>
<organism evidence="2 3">
    <name type="scientific">Populus alba x Populus x berolinensis</name>
    <dbReference type="NCBI Taxonomy" id="444605"/>
    <lineage>
        <taxon>Eukaryota</taxon>
        <taxon>Viridiplantae</taxon>
        <taxon>Streptophyta</taxon>
        <taxon>Embryophyta</taxon>
        <taxon>Tracheophyta</taxon>
        <taxon>Spermatophyta</taxon>
        <taxon>Magnoliopsida</taxon>
        <taxon>eudicotyledons</taxon>
        <taxon>Gunneridae</taxon>
        <taxon>Pentapetalae</taxon>
        <taxon>rosids</taxon>
        <taxon>fabids</taxon>
        <taxon>Malpighiales</taxon>
        <taxon>Salicaceae</taxon>
        <taxon>Saliceae</taxon>
        <taxon>Populus</taxon>
    </lineage>
</organism>
<dbReference type="AlphaFoldDB" id="A0AAD6QUE2"/>
<evidence type="ECO:0000313" key="2">
    <source>
        <dbReference type="EMBL" id="KAJ6996350.1"/>
    </source>
</evidence>